<reference evidence="2" key="1">
    <citation type="submission" date="2022-09" db="EMBL/GenBank/DDBJ databases">
        <title>Tahibacter sp. nov., isolated from a fresh water.</title>
        <authorList>
            <person name="Baek J.H."/>
            <person name="Lee J.K."/>
            <person name="Kim J.M."/>
            <person name="Jeon C.O."/>
        </authorList>
    </citation>
    <scope>NUCLEOTIDE SEQUENCE</scope>
    <source>
        <strain evidence="2">W38</strain>
    </source>
</reference>
<feature type="chain" id="PRO_5046132925" evidence="1">
    <location>
        <begin position="21"/>
        <end position="347"/>
    </location>
</feature>
<feature type="signal peptide" evidence="1">
    <location>
        <begin position="1"/>
        <end position="20"/>
    </location>
</feature>
<gene>
    <name evidence="2" type="ORF">N4264_23245</name>
</gene>
<accession>A0ABY6BDG7</accession>
<evidence type="ECO:0000256" key="1">
    <source>
        <dbReference type="SAM" id="SignalP"/>
    </source>
</evidence>
<dbReference type="EMBL" id="CP104694">
    <property type="protein sequence ID" value="UXI67621.1"/>
    <property type="molecule type" value="Genomic_DNA"/>
</dbReference>
<organism evidence="2 3">
    <name type="scientific">Tahibacter amnicola</name>
    <dbReference type="NCBI Taxonomy" id="2976241"/>
    <lineage>
        <taxon>Bacteria</taxon>
        <taxon>Pseudomonadati</taxon>
        <taxon>Pseudomonadota</taxon>
        <taxon>Gammaproteobacteria</taxon>
        <taxon>Lysobacterales</taxon>
        <taxon>Rhodanobacteraceae</taxon>
        <taxon>Tahibacter</taxon>
    </lineage>
</organism>
<dbReference type="RefSeq" id="WP_261694591.1">
    <property type="nucleotide sequence ID" value="NZ_CP104694.1"/>
</dbReference>
<name>A0ABY6BDG7_9GAMM</name>
<evidence type="ECO:0000313" key="2">
    <source>
        <dbReference type="EMBL" id="UXI67621.1"/>
    </source>
</evidence>
<keyword evidence="1" id="KW-0732">Signal</keyword>
<protein>
    <submittedName>
        <fullName evidence="2">Uncharacterized protein</fullName>
    </submittedName>
</protein>
<sequence>MSKRLASLIFSALVPVAASAQSIVPESTQLARQQLLDSLLSSQPQRTSAENLRYVPVWSAPDGRILIAVAGSSPALSPLEPAAPTVGGALDWRLVDATSLFQARLELDPASQWRTGAGIGVMPMTLSDPAATDFSQCGANALATNSCVSPSASPWYFGNADARWTAGRFNLDVGMTLSWLSQPATPNQASTATLALPTIVPGNTGLPSLVIPGTSLGRFSDSAMLGARGQWALNPSQNFDIGASIGRIRLAADSLGARTIWQQTALSLGLGSSALSTSITGRLYSPLSTKDIGGQRWTGIDVGVTWHTPWQADLSIGAQNLWTNPPLRGDEADSQARVPYIQYHQDL</sequence>
<keyword evidence="3" id="KW-1185">Reference proteome</keyword>
<proteinExistence type="predicted"/>
<dbReference type="Proteomes" id="UP001064632">
    <property type="component" value="Chromosome"/>
</dbReference>
<evidence type="ECO:0000313" key="3">
    <source>
        <dbReference type="Proteomes" id="UP001064632"/>
    </source>
</evidence>